<comment type="caution">
    <text evidence="1">The sequence shown here is derived from an EMBL/GenBank/DDBJ whole genome shotgun (WGS) entry which is preliminary data.</text>
</comment>
<dbReference type="Gene3D" id="3.30.500.20">
    <property type="entry name" value="BH3703-like domains"/>
    <property type="match status" value="1"/>
</dbReference>
<keyword evidence="2" id="KW-1185">Reference proteome</keyword>
<reference evidence="1 2" key="1">
    <citation type="journal article" date="2017" name="Antonie Van Leeuwenhoek">
        <title>Phylogenomic resolution of the bacterial genus Pantoea and its relationship with Erwinia and Tatumella.</title>
        <authorList>
            <person name="Palmer M."/>
            <person name="Steenkamp E.T."/>
            <person name="Coetzee M.P."/>
            <person name="Chan W.Y."/>
            <person name="van Zyl E."/>
            <person name="De Maayer P."/>
            <person name="Coutinho T.A."/>
            <person name="Blom J."/>
            <person name="Smits T.H."/>
            <person name="Duffy B."/>
            <person name="Venter S.N."/>
        </authorList>
    </citation>
    <scope>NUCLEOTIDE SEQUENCE [LARGE SCALE GENOMIC DNA]</scope>
    <source>
        <strain evidence="1 2">LMG 2657</strain>
    </source>
</reference>
<dbReference type="EMBL" id="MLJI01000002">
    <property type="protein sequence ID" value="ORM89451.1"/>
    <property type="molecule type" value="Genomic_DNA"/>
</dbReference>
<organism evidence="1 2">
    <name type="scientific">Pantoea cypripedii</name>
    <name type="common">Pectobacterium cypripedii</name>
    <name type="synonym">Erwinia cypripedii</name>
    <dbReference type="NCBI Taxonomy" id="55209"/>
    <lineage>
        <taxon>Bacteria</taxon>
        <taxon>Pseudomonadati</taxon>
        <taxon>Pseudomonadota</taxon>
        <taxon>Gammaproteobacteria</taxon>
        <taxon>Enterobacterales</taxon>
        <taxon>Erwiniaceae</taxon>
        <taxon>Pantoea</taxon>
    </lineage>
</organism>
<gene>
    <name evidence="1" type="ORF">HA50_22730</name>
</gene>
<evidence type="ECO:0000313" key="2">
    <source>
        <dbReference type="Proteomes" id="UP000193749"/>
    </source>
</evidence>
<dbReference type="AlphaFoldDB" id="A0A1X1EKK7"/>
<evidence type="ECO:0000313" key="1">
    <source>
        <dbReference type="EMBL" id="ORM89451.1"/>
    </source>
</evidence>
<dbReference type="Proteomes" id="UP000193749">
    <property type="component" value="Unassembled WGS sequence"/>
</dbReference>
<name>A0A1X1EKK7_PANCY</name>
<dbReference type="RefSeq" id="WP_084879162.1">
    <property type="nucleotide sequence ID" value="NZ_JAGGMY010000002.1"/>
</dbReference>
<dbReference type="OrthoDB" id="8598731at2"/>
<proteinExistence type="predicted"/>
<sequence>MQIEDLYQKIGQIVFSCGPDNATELYVKATLFPAEEGGEFEFDYLDEDSEPDWFDPDPHAVADLSDALRELQRIFIEENTNRGMAIWTRCSITVNVPEENIDIDFQYE</sequence>
<dbReference type="InterPro" id="IPR036170">
    <property type="entry name" value="YezG-like_sf"/>
</dbReference>
<dbReference type="SUPFAM" id="SSF160424">
    <property type="entry name" value="BH3703-like"/>
    <property type="match status" value="1"/>
</dbReference>
<protein>
    <recommendedName>
        <fullName evidence="3">DUF600 domain-containing protein</fullName>
    </recommendedName>
</protein>
<evidence type="ECO:0008006" key="3">
    <source>
        <dbReference type="Google" id="ProtNLM"/>
    </source>
</evidence>
<accession>A0A1X1EKK7</accession>